<accession>A0A2T3YY32</accession>
<dbReference type="Proteomes" id="UP000240493">
    <property type="component" value="Unassembled WGS sequence"/>
</dbReference>
<evidence type="ECO:0000256" key="1">
    <source>
        <dbReference type="ARBA" id="ARBA00023604"/>
    </source>
</evidence>
<dbReference type="InterPro" id="IPR044053">
    <property type="entry name" value="AsaB-like"/>
</dbReference>
<evidence type="ECO:0000313" key="2">
    <source>
        <dbReference type="EMBL" id="PTB37440.1"/>
    </source>
</evidence>
<dbReference type="PANTHER" id="PTHR34598:SF3">
    <property type="entry name" value="OXIDOREDUCTASE AN1597"/>
    <property type="match status" value="1"/>
</dbReference>
<protein>
    <submittedName>
        <fullName evidence="2">Uncharacterized protein</fullName>
    </submittedName>
</protein>
<dbReference type="AlphaFoldDB" id="A0A2T3YY32"/>
<dbReference type="EMBL" id="KZ679268">
    <property type="protein sequence ID" value="PTB37440.1"/>
    <property type="molecule type" value="Genomic_DNA"/>
</dbReference>
<evidence type="ECO:0000313" key="3">
    <source>
        <dbReference type="Proteomes" id="UP000240493"/>
    </source>
</evidence>
<dbReference type="NCBIfam" id="NF041278">
    <property type="entry name" value="CmcJ_NvfI_EfuI"/>
    <property type="match status" value="1"/>
</dbReference>
<proteinExistence type="inferred from homology"/>
<dbReference type="GO" id="GO:0016491">
    <property type="term" value="F:oxidoreductase activity"/>
    <property type="evidence" value="ECO:0007669"/>
    <property type="project" value="InterPro"/>
</dbReference>
<keyword evidence="3" id="KW-1185">Reference proteome</keyword>
<dbReference type="OrthoDB" id="412788at2759"/>
<organism evidence="2 3">
    <name type="scientific">Trichoderma asperellum (strain ATCC 204424 / CBS 433.97 / NBRC 101777)</name>
    <dbReference type="NCBI Taxonomy" id="1042311"/>
    <lineage>
        <taxon>Eukaryota</taxon>
        <taxon>Fungi</taxon>
        <taxon>Dikarya</taxon>
        <taxon>Ascomycota</taxon>
        <taxon>Pezizomycotina</taxon>
        <taxon>Sordariomycetes</taxon>
        <taxon>Hypocreomycetidae</taxon>
        <taxon>Hypocreales</taxon>
        <taxon>Hypocreaceae</taxon>
        <taxon>Trichoderma</taxon>
    </lineage>
</organism>
<reference evidence="2 3" key="1">
    <citation type="submission" date="2016-07" db="EMBL/GenBank/DDBJ databases">
        <title>Multiple horizontal gene transfer events from other fungi enriched the ability of initially mycotrophic Trichoderma (Ascomycota) to feed on dead plant biomass.</title>
        <authorList>
            <consortium name="DOE Joint Genome Institute"/>
            <person name="Aerts A."/>
            <person name="Atanasova L."/>
            <person name="Chenthamara K."/>
            <person name="Zhang J."/>
            <person name="Grujic M."/>
            <person name="Henrissat B."/>
            <person name="Kuo A."/>
            <person name="Salamov A."/>
            <person name="Lipzen A."/>
            <person name="Labutti K."/>
            <person name="Barry K."/>
            <person name="Miao Y."/>
            <person name="Rahimi M.J."/>
            <person name="Shen Q."/>
            <person name="Grigoriev I.V."/>
            <person name="Kubicek C.P."/>
            <person name="Druzhinina I.S."/>
        </authorList>
    </citation>
    <scope>NUCLEOTIDE SEQUENCE [LARGE SCALE GENOMIC DNA]</scope>
    <source>
        <strain evidence="2 3">CBS 433.97</strain>
    </source>
</reference>
<sequence length="336" mass="38675">MEGEQDIKSECGGDHGPTIESSMYYLDRVPLYDTEKPYSMRYLPEEDIPQSNYVKVKHPISVRSIREPGAGPFRIEQCGFQIINIHSKLTYDEFWDNERVQSVYIPEVKQALKLETGAKYVHVLDYAVRKRHESFPVSTGKEYQYDQPTALAHIGKNYVAERQLFCRLEVKGTDRALDFTAKEGERIVRVLFGDRAEEVLKSRWQAINVWKPIKGPLDDWPLGLCDSRSVDFAKDTIAGDIVFDDFVTENLQIFPSPNFQWYYVPEQNTWEALMFKSADSDETAVPGCPHSGFHNPHARKGNLRESLDCRAFVFYADLEEYPPIVGDVFQAKSHML</sequence>
<name>A0A2T3YY32_TRIA4</name>
<dbReference type="STRING" id="1042311.A0A2T3YY32"/>
<gene>
    <name evidence="2" type="ORF">M441DRAFT_92644</name>
</gene>
<comment type="similarity">
    <text evidence="1">Belongs to the asaB hydroxylase/desaturase family.</text>
</comment>
<dbReference type="PANTHER" id="PTHR34598">
    <property type="entry name" value="BLL6449 PROTEIN"/>
    <property type="match status" value="1"/>
</dbReference>